<organism evidence="2 3">
    <name type="scientific">Salmo salar</name>
    <name type="common">Atlantic salmon</name>
    <dbReference type="NCBI Taxonomy" id="8030"/>
    <lineage>
        <taxon>Eukaryota</taxon>
        <taxon>Metazoa</taxon>
        <taxon>Chordata</taxon>
        <taxon>Craniata</taxon>
        <taxon>Vertebrata</taxon>
        <taxon>Euteleostomi</taxon>
        <taxon>Actinopterygii</taxon>
        <taxon>Neopterygii</taxon>
        <taxon>Teleostei</taxon>
        <taxon>Protacanthopterygii</taxon>
        <taxon>Salmoniformes</taxon>
        <taxon>Salmonidae</taxon>
        <taxon>Salmoninae</taxon>
        <taxon>Salmo</taxon>
    </lineage>
</organism>
<gene>
    <name evidence="3" type="primary">LOC106595193</name>
</gene>
<sequence length="110" mass="12403">MTVTGKGGEEEDVFRVKEEEDMTVTVKEEEEKKGIVKATKTEGHQQNVNIEKQHRYKERKKAQIGEKALGERPDYHSDTRKSPTGVSDPVTSKPARLFPVVKRDLSGNHG</sequence>
<name>A0A1S3QRN7_SALSA</name>
<reference evidence="3" key="1">
    <citation type="submission" date="2025-08" db="UniProtKB">
        <authorList>
            <consortium name="RefSeq"/>
        </authorList>
    </citation>
    <scope>IDENTIFICATION</scope>
</reference>
<feature type="compositionally biased region" description="Basic and acidic residues" evidence="1">
    <location>
        <begin position="61"/>
        <end position="81"/>
    </location>
</feature>
<evidence type="ECO:0000313" key="2">
    <source>
        <dbReference type="Proteomes" id="UP001652741"/>
    </source>
</evidence>
<feature type="compositionally biased region" description="Basic and acidic residues" evidence="1">
    <location>
        <begin position="101"/>
        <end position="110"/>
    </location>
</feature>
<evidence type="ECO:0000313" key="3">
    <source>
        <dbReference type="RefSeq" id="XP_014042049.2"/>
    </source>
</evidence>
<dbReference type="Proteomes" id="UP001652741">
    <property type="component" value="Chromosome ssa02"/>
</dbReference>
<feature type="region of interest" description="Disordered" evidence="1">
    <location>
        <begin position="41"/>
        <end position="110"/>
    </location>
</feature>
<keyword evidence="2" id="KW-1185">Reference proteome</keyword>
<dbReference type="RefSeq" id="XP_014042049.2">
    <property type="nucleotide sequence ID" value="XM_014186574.2"/>
</dbReference>
<dbReference type="KEGG" id="sasa:106595193"/>
<dbReference type="GeneID" id="106595193"/>
<evidence type="ECO:0000256" key="1">
    <source>
        <dbReference type="SAM" id="MobiDB-lite"/>
    </source>
</evidence>
<protein>
    <submittedName>
        <fullName evidence="3">Uncharacterized protein isoform X2</fullName>
    </submittedName>
</protein>
<dbReference type="AlphaFoldDB" id="A0A1S3QRN7"/>
<accession>A0A1S3QRN7</accession>
<proteinExistence type="predicted"/>